<feature type="signal peptide" evidence="4">
    <location>
        <begin position="1"/>
        <end position="24"/>
    </location>
</feature>
<dbReference type="STRING" id="929556.Solca_0604"/>
<evidence type="ECO:0000313" key="7">
    <source>
        <dbReference type="Proteomes" id="UP000007590"/>
    </source>
</evidence>
<dbReference type="Proteomes" id="UP000007590">
    <property type="component" value="Chromosome"/>
</dbReference>
<organism evidence="6 7">
    <name type="scientific">Solitalea canadensis (strain ATCC 29591 / DSM 3403 / JCM 21819 / LMG 8368 / NBRC 15130 / NCIMB 12057 / USAM 9D)</name>
    <name type="common">Flexibacter canadensis</name>
    <dbReference type="NCBI Taxonomy" id="929556"/>
    <lineage>
        <taxon>Bacteria</taxon>
        <taxon>Pseudomonadati</taxon>
        <taxon>Bacteroidota</taxon>
        <taxon>Sphingobacteriia</taxon>
        <taxon>Sphingobacteriales</taxon>
        <taxon>Sphingobacteriaceae</taxon>
        <taxon>Solitalea</taxon>
    </lineage>
</organism>
<keyword evidence="3" id="KW-0624">Polysaccharide degradation</keyword>
<dbReference type="AlphaFoldDB" id="H8KP97"/>
<comment type="catalytic activity">
    <reaction evidence="1">
        <text>Random endo-hydrolysis of N-acetyl-beta-D-glucosaminide (1-&gt;4)-beta-linkages in chitin and chitodextrins.</text>
        <dbReference type="EC" id="3.2.1.14"/>
    </reaction>
</comment>
<dbReference type="GO" id="GO:0005975">
    <property type="term" value="P:carbohydrate metabolic process"/>
    <property type="evidence" value="ECO:0007669"/>
    <property type="project" value="InterPro"/>
</dbReference>
<feature type="domain" description="GH18" evidence="5">
    <location>
        <begin position="30"/>
        <end position="367"/>
    </location>
</feature>
<dbReference type="PROSITE" id="PS51910">
    <property type="entry name" value="GH18_2"/>
    <property type="match status" value="1"/>
</dbReference>
<dbReference type="PANTHER" id="PTHR11177">
    <property type="entry name" value="CHITINASE"/>
    <property type="match status" value="1"/>
</dbReference>
<feature type="chain" id="PRO_5003614342" description="chitinase" evidence="4">
    <location>
        <begin position="25"/>
        <end position="371"/>
    </location>
</feature>
<dbReference type="EC" id="3.2.1.14" evidence="2"/>
<dbReference type="eggNOG" id="COG3325">
    <property type="taxonomic scope" value="Bacteria"/>
</dbReference>
<dbReference type="GO" id="GO:0006032">
    <property type="term" value="P:chitin catabolic process"/>
    <property type="evidence" value="ECO:0007669"/>
    <property type="project" value="UniProtKB-KW"/>
</dbReference>
<dbReference type="GO" id="GO:0008843">
    <property type="term" value="F:endochitinase activity"/>
    <property type="evidence" value="ECO:0007669"/>
    <property type="project" value="UniProtKB-EC"/>
</dbReference>
<dbReference type="InterPro" id="IPR011583">
    <property type="entry name" value="Chitinase_II/V-like_cat"/>
</dbReference>
<dbReference type="EMBL" id="CP003349">
    <property type="protein sequence ID" value="AFD05734.1"/>
    <property type="molecule type" value="Genomic_DNA"/>
</dbReference>
<dbReference type="SUPFAM" id="SSF54556">
    <property type="entry name" value="Chitinase insertion domain"/>
    <property type="match status" value="1"/>
</dbReference>
<evidence type="ECO:0000256" key="2">
    <source>
        <dbReference type="ARBA" id="ARBA00012729"/>
    </source>
</evidence>
<dbReference type="InterPro" id="IPR050314">
    <property type="entry name" value="Glycosyl_Hydrlase_18"/>
</dbReference>
<evidence type="ECO:0000259" key="5">
    <source>
        <dbReference type="PROSITE" id="PS51910"/>
    </source>
</evidence>
<dbReference type="SUPFAM" id="SSF51445">
    <property type="entry name" value="(Trans)glycosidases"/>
    <property type="match status" value="1"/>
</dbReference>
<dbReference type="HOGENOM" id="CLU_002833_14_2_10"/>
<gene>
    <name evidence="6" type="ordered locus">Solca_0604</name>
</gene>
<dbReference type="OrthoDB" id="9775889at2"/>
<evidence type="ECO:0000256" key="4">
    <source>
        <dbReference type="SAM" id="SignalP"/>
    </source>
</evidence>
<dbReference type="InterPro" id="IPR017853">
    <property type="entry name" value="GH"/>
</dbReference>
<dbReference type="InterPro" id="IPR029070">
    <property type="entry name" value="Chitinase_insertion_sf"/>
</dbReference>
<evidence type="ECO:0000256" key="3">
    <source>
        <dbReference type="ARBA" id="ARBA00023024"/>
    </source>
</evidence>
<sequence>MISPKIKVLFSILALACFSLPVFAQQNNKFQVIAYFFGSPEQAEKVPAEKLTHIIFSFCHLKGNKLNVDNAGDTATIKSLVGLKKQNPQLKVILSLGGWGGCETCSDVFSSAAARTEFAESVKQLNNYFGTDGIDLDWEYPAIEGLPGHKFGPQDKPNFTALVTELRRVLGKKQEISFATGGFQKCLEESIDWKNVMPQVNYVNLMSYDLVNGYSMVTGHHTGLYSVPQLKESADNGVSYLLKQGVPAGKIIVGSAFYGRMFEGVENVNNGLFQSGKFKQGISYAQIREQMPNQTDFVYHWDDLAKAPYLYSAEKKLFITYDDKRSIEYKTQYVIDKKLGGIMFWEIEEDAPTDGLLDVIVNVKKNGSSLK</sequence>
<evidence type="ECO:0000256" key="1">
    <source>
        <dbReference type="ARBA" id="ARBA00000822"/>
    </source>
</evidence>
<dbReference type="SMART" id="SM00636">
    <property type="entry name" value="Glyco_18"/>
    <property type="match status" value="1"/>
</dbReference>
<protein>
    <recommendedName>
        <fullName evidence="2">chitinase</fullName>
        <ecNumber evidence="2">3.2.1.14</ecNumber>
    </recommendedName>
</protein>
<accession>H8KP97</accession>
<reference evidence="6" key="1">
    <citation type="submission" date="2012-02" db="EMBL/GenBank/DDBJ databases">
        <title>The complete genome of Solitalea canadensis DSM 3403.</title>
        <authorList>
            <consortium name="US DOE Joint Genome Institute (JGI-PGF)"/>
            <person name="Lucas S."/>
            <person name="Copeland A."/>
            <person name="Lapidus A."/>
            <person name="Glavina del Rio T."/>
            <person name="Dalin E."/>
            <person name="Tice H."/>
            <person name="Bruce D."/>
            <person name="Goodwin L."/>
            <person name="Pitluck S."/>
            <person name="Peters L."/>
            <person name="Ovchinnikova G."/>
            <person name="Lu M."/>
            <person name="Kyrpides N."/>
            <person name="Mavromatis K."/>
            <person name="Ivanova N."/>
            <person name="Brettin T."/>
            <person name="Detter J.C."/>
            <person name="Han C."/>
            <person name="Larimer F."/>
            <person name="Land M."/>
            <person name="Hauser L."/>
            <person name="Markowitz V."/>
            <person name="Cheng J.-F."/>
            <person name="Hugenholtz P."/>
            <person name="Woyke T."/>
            <person name="Wu D."/>
            <person name="Spring S."/>
            <person name="Schroeder M."/>
            <person name="Kopitz M."/>
            <person name="Brambilla E."/>
            <person name="Klenk H.-P."/>
            <person name="Eisen J.A."/>
        </authorList>
    </citation>
    <scope>NUCLEOTIDE SEQUENCE</scope>
    <source>
        <strain evidence="6">DSM 3403</strain>
    </source>
</reference>
<dbReference type="InterPro" id="IPR001223">
    <property type="entry name" value="Glyco_hydro18_cat"/>
</dbReference>
<dbReference type="Pfam" id="PF00704">
    <property type="entry name" value="Glyco_hydro_18"/>
    <property type="match status" value="1"/>
</dbReference>
<dbReference type="CDD" id="cd06548">
    <property type="entry name" value="GH18_chitinase"/>
    <property type="match status" value="1"/>
</dbReference>
<keyword evidence="3" id="KW-0119">Carbohydrate metabolism</keyword>
<evidence type="ECO:0000313" key="6">
    <source>
        <dbReference type="EMBL" id="AFD05734.1"/>
    </source>
</evidence>
<dbReference type="Gene3D" id="3.20.20.80">
    <property type="entry name" value="Glycosidases"/>
    <property type="match status" value="1"/>
</dbReference>
<dbReference type="RefSeq" id="WP_014678962.1">
    <property type="nucleotide sequence ID" value="NC_017770.1"/>
</dbReference>
<keyword evidence="3" id="KW-0146">Chitin degradation</keyword>
<proteinExistence type="predicted"/>
<dbReference type="KEGG" id="scn:Solca_0604"/>
<dbReference type="GO" id="GO:0008061">
    <property type="term" value="F:chitin binding"/>
    <property type="evidence" value="ECO:0007669"/>
    <property type="project" value="InterPro"/>
</dbReference>
<keyword evidence="4" id="KW-0732">Signal</keyword>
<name>H8KP97_SOLCM</name>
<dbReference type="PANTHER" id="PTHR11177:SF317">
    <property type="entry name" value="CHITINASE 12-RELATED"/>
    <property type="match status" value="1"/>
</dbReference>
<dbReference type="Gene3D" id="3.10.50.10">
    <property type="match status" value="1"/>
</dbReference>
<keyword evidence="7" id="KW-1185">Reference proteome</keyword>